<evidence type="ECO:0000256" key="2">
    <source>
        <dbReference type="ARBA" id="ARBA00007998"/>
    </source>
</evidence>
<evidence type="ECO:0000256" key="8">
    <source>
        <dbReference type="SAM" id="Phobius"/>
    </source>
</evidence>
<evidence type="ECO:0000313" key="10">
    <source>
        <dbReference type="Proteomes" id="UP000625804"/>
    </source>
</evidence>
<dbReference type="AlphaFoldDB" id="A0A8J8GIN7"/>
<keyword evidence="6 8" id="KW-1133">Transmembrane helix</keyword>
<evidence type="ECO:0000256" key="7">
    <source>
        <dbReference type="ARBA" id="ARBA00023136"/>
    </source>
</evidence>
<comment type="caution">
    <text evidence="9">The sequence shown here is derived from an EMBL/GenBank/DDBJ whole genome shotgun (WGS) entry which is preliminary data.</text>
</comment>
<dbReference type="GO" id="GO:0016020">
    <property type="term" value="C:membrane"/>
    <property type="evidence" value="ECO:0007669"/>
    <property type="project" value="UniProtKB-SubCell"/>
</dbReference>
<feature type="transmembrane region" description="Helical" evidence="8">
    <location>
        <begin position="332"/>
        <end position="354"/>
    </location>
</feature>
<dbReference type="RefSeq" id="WP_173731661.1">
    <property type="nucleotide sequence ID" value="NZ_JABTTE010000016.1"/>
</dbReference>
<feature type="transmembrane region" description="Helical" evidence="8">
    <location>
        <begin position="146"/>
        <end position="166"/>
    </location>
</feature>
<dbReference type="InterPro" id="IPR004761">
    <property type="entry name" value="Spore_GerAB"/>
</dbReference>
<reference evidence="9" key="1">
    <citation type="submission" date="2020-06" db="EMBL/GenBank/DDBJ databases">
        <title>A novel thermopfilic bacterium from Erzurum, Turkey.</title>
        <authorList>
            <person name="Adiguzel A."/>
            <person name="Ay H."/>
            <person name="Baltaci M.O."/>
        </authorList>
    </citation>
    <scope>NUCLEOTIDE SEQUENCE</scope>
    <source>
        <strain evidence="9">P2</strain>
    </source>
</reference>
<name>A0A8J8GIN7_9BACI</name>
<feature type="transmembrane region" description="Helical" evidence="8">
    <location>
        <begin position="82"/>
        <end position="102"/>
    </location>
</feature>
<feature type="transmembrane region" description="Helical" evidence="8">
    <location>
        <begin position="215"/>
        <end position="236"/>
    </location>
</feature>
<dbReference type="PANTHER" id="PTHR34975:SF2">
    <property type="entry name" value="SPORE GERMINATION PROTEIN A2"/>
    <property type="match status" value="1"/>
</dbReference>
<keyword evidence="5 8" id="KW-0812">Transmembrane</keyword>
<feature type="transmembrane region" description="Helical" evidence="8">
    <location>
        <begin position="12"/>
        <end position="34"/>
    </location>
</feature>
<dbReference type="GO" id="GO:0009847">
    <property type="term" value="P:spore germination"/>
    <property type="evidence" value="ECO:0007669"/>
    <property type="project" value="InterPro"/>
</dbReference>
<dbReference type="Pfam" id="PF03845">
    <property type="entry name" value="Spore_permease"/>
    <property type="match status" value="1"/>
</dbReference>
<evidence type="ECO:0000256" key="6">
    <source>
        <dbReference type="ARBA" id="ARBA00022989"/>
    </source>
</evidence>
<dbReference type="Proteomes" id="UP000625804">
    <property type="component" value="Unassembled WGS sequence"/>
</dbReference>
<comment type="similarity">
    <text evidence="2">Belongs to the amino acid-polyamine-organocation (APC) superfamily. Spore germination protein (SGP) (TC 2.A.3.9) family.</text>
</comment>
<evidence type="ECO:0000313" key="9">
    <source>
        <dbReference type="EMBL" id="NSL52456.1"/>
    </source>
</evidence>
<keyword evidence="3" id="KW-0813">Transport</keyword>
<organism evidence="9 10">
    <name type="scientific">Calidifontibacillus erzurumensis</name>
    <dbReference type="NCBI Taxonomy" id="2741433"/>
    <lineage>
        <taxon>Bacteria</taxon>
        <taxon>Bacillati</taxon>
        <taxon>Bacillota</taxon>
        <taxon>Bacilli</taxon>
        <taxon>Bacillales</taxon>
        <taxon>Bacillaceae</taxon>
        <taxon>Calidifontibacillus/Schinkia group</taxon>
        <taxon>Calidifontibacillus</taxon>
    </lineage>
</organism>
<keyword evidence="4" id="KW-0309">Germination</keyword>
<feature type="transmembrane region" description="Helical" evidence="8">
    <location>
        <begin position="40"/>
        <end position="61"/>
    </location>
</feature>
<protein>
    <submittedName>
        <fullName evidence="9">Endospore germination permease</fullName>
    </submittedName>
</protein>
<keyword evidence="10" id="KW-1185">Reference proteome</keyword>
<gene>
    <name evidence="9" type="ORF">HR057_11900</name>
</gene>
<dbReference type="EMBL" id="JABTTE010000016">
    <property type="protein sequence ID" value="NSL52456.1"/>
    <property type="molecule type" value="Genomic_DNA"/>
</dbReference>
<accession>A0A8J8GIN7</accession>
<feature type="transmembrane region" description="Helical" evidence="8">
    <location>
        <begin position="301"/>
        <end position="320"/>
    </location>
</feature>
<proteinExistence type="inferred from homology"/>
<sequence length="366" mass="42149">MDNTDRVSPIHIIFLITTASGFNTHVFLIHHLISSSGRDAWISVLITMVLAILWAPLLFFIHKKTYSESIFNLIENRLGKKLSLFLLSIMIIYFTLISIVTLRETITWTTIAYLPETPQILVSMIIISLCWYLSISKFSVMNVINVLLLTFIIIFGLFVGISNIQFKNYSLIMPMLEYGYRPVIEGVFYQASGVMEITLFLLLQHKIKKPFRFRHLFIAILFLTILTLGPLLGAIAEFGVQEAQKQRFPAYEQWNLVSIGIYINHVDFLSIYQWLSGIFIRISLFLFIVKETIKVKNTRIKNLLLLMLSIVIAGGALIPITDFQFLYLVKKFILPASFIFFFSLPIILTMIVFIKPKNERGQTNEV</sequence>
<keyword evidence="7 8" id="KW-0472">Membrane</keyword>
<comment type="subcellular location">
    <subcellularLocation>
        <location evidence="1">Membrane</location>
        <topology evidence="1">Multi-pass membrane protein</topology>
    </subcellularLocation>
</comment>
<dbReference type="NCBIfam" id="TIGR00912">
    <property type="entry name" value="2A0309"/>
    <property type="match status" value="1"/>
</dbReference>
<feature type="transmembrane region" description="Helical" evidence="8">
    <location>
        <begin position="117"/>
        <end position="134"/>
    </location>
</feature>
<evidence type="ECO:0000256" key="1">
    <source>
        <dbReference type="ARBA" id="ARBA00004141"/>
    </source>
</evidence>
<feature type="transmembrane region" description="Helical" evidence="8">
    <location>
        <begin position="186"/>
        <end position="203"/>
    </location>
</feature>
<evidence type="ECO:0000256" key="3">
    <source>
        <dbReference type="ARBA" id="ARBA00022448"/>
    </source>
</evidence>
<evidence type="ECO:0000256" key="4">
    <source>
        <dbReference type="ARBA" id="ARBA00022544"/>
    </source>
</evidence>
<dbReference type="PANTHER" id="PTHR34975">
    <property type="entry name" value="SPORE GERMINATION PROTEIN A2"/>
    <property type="match status" value="1"/>
</dbReference>
<feature type="transmembrane region" description="Helical" evidence="8">
    <location>
        <begin position="271"/>
        <end position="289"/>
    </location>
</feature>
<evidence type="ECO:0000256" key="5">
    <source>
        <dbReference type="ARBA" id="ARBA00022692"/>
    </source>
</evidence>